<reference evidence="2" key="1">
    <citation type="journal article" date="2012" name="Science">
        <title>The Paleozoic origin of enzymatic lignin decomposition reconstructed from 31 fungal genomes.</title>
        <authorList>
            <person name="Floudas D."/>
            <person name="Binder M."/>
            <person name="Riley R."/>
            <person name="Barry K."/>
            <person name="Blanchette R.A."/>
            <person name="Henrissat B."/>
            <person name="Martinez A.T."/>
            <person name="Otillar R."/>
            <person name="Spatafora J.W."/>
            <person name="Yadav J.S."/>
            <person name="Aerts A."/>
            <person name="Benoit I."/>
            <person name="Boyd A."/>
            <person name="Carlson A."/>
            <person name="Copeland A."/>
            <person name="Coutinho P.M."/>
            <person name="de Vries R.P."/>
            <person name="Ferreira P."/>
            <person name="Findley K."/>
            <person name="Foster B."/>
            <person name="Gaskell J."/>
            <person name="Glotzer D."/>
            <person name="Gorecki P."/>
            <person name="Heitman J."/>
            <person name="Hesse C."/>
            <person name="Hori C."/>
            <person name="Igarashi K."/>
            <person name="Jurgens J.A."/>
            <person name="Kallen N."/>
            <person name="Kersten P."/>
            <person name="Kohler A."/>
            <person name="Kuees U."/>
            <person name="Kumar T.K.A."/>
            <person name="Kuo A."/>
            <person name="LaButti K."/>
            <person name="Larrondo L.F."/>
            <person name="Lindquist E."/>
            <person name="Ling A."/>
            <person name="Lombard V."/>
            <person name="Lucas S."/>
            <person name="Lundell T."/>
            <person name="Martin R."/>
            <person name="McLaughlin D.J."/>
            <person name="Morgenstern I."/>
            <person name="Morin E."/>
            <person name="Murat C."/>
            <person name="Nagy L.G."/>
            <person name="Nolan M."/>
            <person name="Ohm R.A."/>
            <person name="Patyshakuliyeva A."/>
            <person name="Rokas A."/>
            <person name="Ruiz-Duenas F.J."/>
            <person name="Sabat G."/>
            <person name="Salamov A."/>
            <person name="Samejima M."/>
            <person name="Schmutz J."/>
            <person name="Slot J.C."/>
            <person name="St John F."/>
            <person name="Stenlid J."/>
            <person name="Sun H."/>
            <person name="Sun S."/>
            <person name="Syed K."/>
            <person name="Tsang A."/>
            <person name="Wiebenga A."/>
            <person name="Young D."/>
            <person name="Pisabarro A."/>
            <person name="Eastwood D.C."/>
            <person name="Martin F."/>
            <person name="Cullen D."/>
            <person name="Grigoriev I.V."/>
            <person name="Hibbett D.S."/>
        </authorList>
    </citation>
    <scope>NUCLEOTIDE SEQUENCE [LARGE SCALE GENOMIC DNA]</scope>
    <source>
        <strain evidence="2">RWD-64-598 SS2</strain>
    </source>
</reference>
<proteinExistence type="predicted"/>
<evidence type="ECO:0000313" key="2">
    <source>
        <dbReference type="Proteomes" id="UP000053558"/>
    </source>
</evidence>
<keyword evidence="2" id="KW-1185">Reference proteome</keyword>
<dbReference type="KEGG" id="cput:CONPUDRAFT_138038"/>
<protein>
    <submittedName>
        <fullName evidence="1">Uncharacterized protein</fullName>
    </submittedName>
</protein>
<accession>A0A5M3MML8</accession>
<name>A0A5M3MML8_CONPW</name>
<evidence type="ECO:0000313" key="1">
    <source>
        <dbReference type="EMBL" id="EIW79841.1"/>
    </source>
</evidence>
<sequence length="87" mass="10043">MTCPELGSTSIHYTYARRERNRNSNIHYVRVHAWPRAAIQLATSLALWNKSCRSHRRTTTREGLGVCCLFIADHMLNLTMFHKLLGS</sequence>
<dbReference type="GeneID" id="19201125"/>
<dbReference type="EMBL" id="JH711580">
    <property type="protein sequence ID" value="EIW79841.1"/>
    <property type="molecule type" value="Genomic_DNA"/>
</dbReference>
<comment type="caution">
    <text evidence="1">The sequence shown here is derived from an EMBL/GenBank/DDBJ whole genome shotgun (WGS) entry which is preliminary data.</text>
</comment>
<dbReference type="RefSeq" id="XP_007770176.1">
    <property type="nucleotide sequence ID" value="XM_007771986.1"/>
</dbReference>
<dbReference type="Proteomes" id="UP000053558">
    <property type="component" value="Unassembled WGS sequence"/>
</dbReference>
<gene>
    <name evidence="1" type="ORF">CONPUDRAFT_138038</name>
</gene>
<dbReference type="AlphaFoldDB" id="A0A5M3MML8"/>
<organism evidence="1 2">
    <name type="scientific">Coniophora puteana (strain RWD-64-598)</name>
    <name type="common">Brown rot fungus</name>
    <dbReference type="NCBI Taxonomy" id="741705"/>
    <lineage>
        <taxon>Eukaryota</taxon>
        <taxon>Fungi</taxon>
        <taxon>Dikarya</taxon>
        <taxon>Basidiomycota</taxon>
        <taxon>Agaricomycotina</taxon>
        <taxon>Agaricomycetes</taxon>
        <taxon>Agaricomycetidae</taxon>
        <taxon>Boletales</taxon>
        <taxon>Coniophorineae</taxon>
        <taxon>Coniophoraceae</taxon>
        <taxon>Coniophora</taxon>
    </lineage>
</organism>